<dbReference type="PROSITE" id="PS51293">
    <property type="entry name" value="SANT"/>
    <property type="match status" value="1"/>
</dbReference>
<dbReference type="InterPro" id="IPR017930">
    <property type="entry name" value="Myb_dom"/>
</dbReference>
<proteinExistence type="predicted"/>
<keyword evidence="5" id="KW-0539">Nucleus</keyword>
<dbReference type="InterPro" id="IPR017884">
    <property type="entry name" value="SANT_dom"/>
</dbReference>
<dbReference type="GO" id="GO:0009723">
    <property type="term" value="P:response to ethylene"/>
    <property type="evidence" value="ECO:0007669"/>
    <property type="project" value="TreeGrafter"/>
</dbReference>
<keyword evidence="4" id="KW-0804">Transcription</keyword>
<keyword evidence="2" id="KW-0805">Transcription regulation</keyword>
<feature type="domain" description="HTH myb-type" evidence="9">
    <location>
        <begin position="110"/>
        <end position="166"/>
    </location>
</feature>
<sequence>MSQSSEATSAAVGGGGGVGEIMLFGVRVKVDPMRKSVSMNNLSEYEPVNTTSNPKIVVVRCRRLWRRTVAPPGTPPPMTPCRSRLTAIASVREGNIESFLVGFFGFQSASVDEIGVPWTEEEHKLFLIGLQKVGRGDWRGISRNYVKTRTPTQVASHAQKYFLRRSNLNRRRRRSSLFDITTDSVAAMPVEEGKNHQESAAQPVATPTALPLPITSNVNGFSVVPFPVNVGPVLFSVQNGNTMENSTLGQSDLPNNSSSILVRPVPVVPMPASSKMVDLNLKQQAPIEPSPLSLRLSLSSGQDQPSTRDSAFQMLPSFKNGDSIITVA</sequence>
<dbReference type="InterPro" id="IPR009057">
    <property type="entry name" value="Homeodomain-like_sf"/>
</dbReference>
<dbReference type="EMBL" id="JACGWJ010000001">
    <property type="protein sequence ID" value="KAL0440824.1"/>
    <property type="molecule type" value="Genomic_DNA"/>
</dbReference>
<dbReference type="FunFam" id="1.10.10.60:FF:000009">
    <property type="entry name" value="transcription factor MYB1R1"/>
    <property type="match status" value="1"/>
</dbReference>
<dbReference type="PANTHER" id="PTHR44191:SF84">
    <property type="entry name" value="F25A4.19 PROTEIN"/>
    <property type="match status" value="1"/>
</dbReference>
<gene>
    <name evidence="10" type="ORF">Sradi_0021300</name>
</gene>
<dbReference type="Pfam" id="PF00249">
    <property type="entry name" value="Myb_DNA-binding"/>
    <property type="match status" value="1"/>
</dbReference>
<dbReference type="Gene3D" id="1.10.10.60">
    <property type="entry name" value="Homeodomain-like"/>
    <property type="match status" value="1"/>
</dbReference>
<accession>A0AAW2WG70</accession>
<organism evidence="10">
    <name type="scientific">Sesamum radiatum</name>
    <name type="common">Black benniseed</name>
    <dbReference type="NCBI Taxonomy" id="300843"/>
    <lineage>
        <taxon>Eukaryota</taxon>
        <taxon>Viridiplantae</taxon>
        <taxon>Streptophyta</taxon>
        <taxon>Embryophyta</taxon>
        <taxon>Tracheophyta</taxon>
        <taxon>Spermatophyta</taxon>
        <taxon>Magnoliopsida</taxon>
        <taxon>eudicotyledons</taxon>
        <taxon>Gunneridae</taxon>
        <taxon>Pentapetalae</taxon>
        <taxon>asterids</taxon>
        <taxon>lamiids</taxon>
        <taxon>Lamiales</taxon>
        <taxon>Pedaliaceae</taxon>
        <taxon>Sesamum</taxon>
    </lineage>
</organism>
<comment type="subcellular location">
    <subcellularLocation>
        <location evidence="1">Nucleus</location>
    </subcellularLocation>
</comment>
<evidence type="ECO:0000259" key="8">
    <source>
        <dbReference type="PROSITE" id="PS51293"/>
    </source>
</evidence>
<dbReference type="InterPro" id="IPR001005">
    <property type="entry name" value="SANT/Myb"/>
</dbReference>
<feature type="compositionally biased region" description="Polar residues" evidence="6">
    <location>
        <begin position="301"/>
        <end position="310"/>
    </location>
</feature>
<dbReference type="GO" id="GO:0006355">
    <property type="term" value="P:regulation of DNA-templated transcription"/>
    <property type="evidence" value="ECO:0007669"/>
    <property type="project" value="UniProtKB-ARBA"/>
</dbReference>
<feature type="domain" description="Myb-like" evidence="7">
    <location>
        <begin position="117"/>
        <end position="162"/>
    </location>
</feature>
<dbReference type="InterPro" id="IPR052245">
    <property type="entry name" value="Plant_Stress_Dev_TF"/>
</dbReference>
<dbReference type="NCBIfam" id="TIGR01557">
    <property type="entry name" value="myb_SHAQKYF"/>
    <property type="match status" value="1"/>
</dbReference>
<keyword evidence="3" id="KW-0238">DNA-binding</keyword>
<evidence type="ECO:0000259" key="9">
    <source>
        <dbReference type="PROSITE" id="PS51294"/>
    </source>
</evidence>
<dbReference type="PROSITE" id="PS51294">
    <property type="entry name" value="HTH_MYB"/>
    <property type="match status" value="1"/>
</dbReference>
<feature type="domain" description="SANT" evidence="8">
    <location>
        <begin position="113"/>
        <end position="166"/>
    </location>
</feature>
<evidence type="ECO:0000259" key="7">
    <source>
        <dbReference type="PROSITE" id="PS50090"/>
    </source>
</evidence>
<protein>
    <submittedName>
        <fullName evidence="10">Transcription factor R1</fullName>
    </submittedName>
</protein>
<feature type="region of interest" description="Disordered" evidence="6">
    <location>
        <begin position="293"/>
        <end position="313"/>
    </location>
</feature>
<dbReference type="InterPro" id="IPR006447">
    <property type="entry name" value="Myb_dom_plants"/>
</dbReference>
<dbReference type="SUPFAM" id="SSF46689">
    <property type="entry name" value="Homeodomain-like"/>
    <property type="match status" value="1"/>
</dbReference>
<reference evidence="10" key="2">
    <citation type="journal article" date="2024" name="Plant">
        <title>Genomic evolution and insights into agronomic trait innovations of Sesamum species.</title>
        <authorList>
            <person name="Miao H."/>
            <person name="Wang L."/>
            <person name="Qu L."/>
            <person name="Liu H."/>
            <person name="Sun Y."/>
            <person name="Le M."/>
            <person name="Wang Q."/>
            <person name="Wei S."/>
            <person name="Zheng Y."/>
            <person name="Lin W."/>
            <person name="Duan Y."/>
            <person name="Cao H."/>
            <person name="Xiong S."/>
            <person name="Wang X."/>
            <person name="Wei L."/>
            <person name="Li C."/>
            <person name="Ma Q."/>
            <person name="Ju M."/>
            <person name="Zhao R."/>
            <person name="Li G."/>
            <person name="Mu C."/>
            <person name="Tian Q."/>
            <person name="Mei H."/>
            <person name="Zhang T."/>
            <person name="Gao T."/>
            <person name="Zhang H."/>
        </authorList>
    </citation>
    <scope>NUCLEOTIDE SEQUENCE</scope>
    <source>
        <strain evidence="10">G02</strain>
    </source>
</reference>
<dbReference type="GO" id="GO:0005634">
    <property type="term" value="C:nucleus"/>
    <property type="evidence" value="ECO:0007669"/>
    <property type="project" value="UniProtKB-SubCell"/>
</dbReference>
<dbReference type="GO" id="GO:0003677">
    <property type="term" value="F:DNA binding"/>
    <property type="evidence" value="ECO:0007669"/>
    <property type="project" value="UniProtKB-KW"/>
</dbReference>
<name>A0AAW2WG70_SESRA</name>
<evidence type="ECO:0000256" key="2">
    <source>
        <dbReference type="ARBA" id="ARBA00023015"/>
    </source>
</evidence>
<dbReference type="AlphaFoldDB" id="A0AAW2WG70"/>
<dbReference type="PROSITE" id="PS50090">
    <property type="entry name" value="MYB_LIKE"/>
    <property type="match status" value="1"/>
</dbReference>
<dbReference type="PANTHER" id="PTHR44191">
    <property type="entry name" value="TRANSCRIPTION FACTOR KUA1"/>
    <property type="match status" value="1"/>
</dbReference>
<evidence type="ECO:0000256" key="3">
    <source>
        <dbReference type="ARBA" id="ARBA00023125"/>
    </source>
</evidence>
<evidence type="ECO:0000256" key="6">
    <source>
        <dbReference type="SAM" id="MobiDB-lite"/>
    </source>
</evidence>
<evidence type="ECO:0000256" key="5">
    <source>
        <dbReference type="ARBA" id="ARBA00023242"/>
    </source>
</evidence>
<dbReference type="CDD" id="cd00167">
    <property type="entry name" value="SANT"/>
    <property type="match status" value="1"/>
</dbReference>
<dbReference type="SMART" id="SM00717">
    <property type="entry name" value="SANT"/>
    <property type="match status" value="1"/>
</dbReference>
<comment type="caution">
    <text evidence="10">The sequence shown here is derived from an EMBL/GenBank/DDBJ whole genome shotgun (WGS) entry which is preliminary data.</text>
</comment>
<evidence type="ECO:0000313" key="10">
    <source>
        <dbReference type="EMBL" id="KAL0440824.1"/>
    </source>
</evidence>
<evidence type="ECO:0000256" key="4">
    <source>
        <dbReference type="ARBA" id="ARBA00023163"/>
    </source>
</evidence>
<evidence type="ECO:0000256" key="1">
    <source>
        <dbReference type="ARBA" id="ARBA00004123"/>
    </source>
</evidence>
<dbReference type="GO" id="GO:0009739">
    <property type="term" value="P:response to gibberellin"/>
    <property type="evidence" value="ECO:0007669"/>
    <property type="project" value="TreeGrafter"/>
</dbReference>
<reference evidence="10" key="1">
    <citation type="submission" date="2020-06" db="EMBL/GenBank/DDBJ databases">
        <authorList>
            <person name="Li T."/>
            <person name="Hu X."/>
            <person name="Zhang T."/>
            <person name="Song X."/>
            <person name="Zhang H."/>
            <person name="Dai N."/>
            <person name="Sheng W."/>
            <person name="Hou X."/>
            <person name="Wei L."/>
        </authorList>
    </citation>
    <scope>NUCLEOTIDE SEQUENCE</scope>
    <source>
        <strain evidence="10">G02</strain>
        <tissue evidence="10">Leaf</tissue>
    </source>
</reference>